<evidence type="ECO:0000313" key="3">
    <source>
        <dbReference type="EMBL" id="KAK0723731.1"/>
    </source>
</evidence>
<protein>
    <submittedName>
        <fullName evidence="3">Uncharacterized protein</fullName>
    </submittedName>
</protein>
<organism evidence="3 4">
    <name type="scientific">Apiosordaria backusii</name>
    <dbReference type="NCBI Taxonomy" id="314023"/>
    <lineage>
        <taxon>Eukaryota</taxon>
        <taxon>Fungi</taxon>
        <taxon>Dikarya</taxon>
        <taxon>Ascomycota</taxon>
        <taxon>Pezizomycotina</taxon>
        <taxon>Sordariomycetes</taxon>
        <taxon>Sordariomycetidae</taxon>
        <taxon>Sordariales</taxon>
        <taxon>Lasiosphaeriaceae</taxon>
        <taxon>Apiosordaria</taxon>
    </lineage>
</organism>
<proteinExistence type="predicted"/>
<reference evidence="3" key="1">
    <citation type="submission" date="2023-06" db="EMBL/GenBank/DDBJ databases">
        <title>Genome-scale phylogeny and comparative genomics of the fungal order Sordariales.</title>
        <authorList>
            <consortium name="Lawrence Berkeley National Laboratory"/>
            <person name="Hensen N."/>
            <person name="Bonometti L."/>
            <person name="Westerberg I."/>
            <person name="Brannstrom I.O."/>
            <person name="Guillou S."/>
            <person name="Cros-Aarteil S."/>
            <person name="Calhoun S."/>
            <person name="Haridas S."/>
            <person name="Kuo A."/>
            <person name="Mondo S."/>
            <person name="Pangilinan J."/>
            <person name="Riley R."/>
            <person name="Labutti K."/>
            <person name="Andreopoulos B."/>
            <person name="Lipzen A."/>
            <person name="Chen C."/>
            <person name="Yanf M."/>
            <person name="Daum C."/>
            <person name="Ng V."/>
            <person name="Clum A."/>
            <person name="Steindorff A."/>
            <person name="Ohm R."/>
            <person name="Martin F."/>
            <person name="Silar P."/>
            <person name="Natvig D."/>
            <person name="Lalanne C."/>
            <person name="Gautier V."/>
            <person name="Ament-Velasquez S.L."/>
            <person name="Kruys A."/>
            <person name="Hutchinson M.I."/>
            <person name="Powell A.J."/>
            <person name="Barry K."/>
            <person name="Miller A.N."/>
            <person name="Grigoriev I.V."/>
            <person name="Debuchy R."/>
            <person name="Gladieux P."/>
            <person name="Thoren M.H."/>
            <person name="Johannesson H."/>
        </authorList>
    </citation>
    <scope>NUCLEOTIDE SEQUENCE</scope>
    <source>
        <strain evidence="3">CBS 540.89</strain>
    </source>
</reference>
<accession>A0AA40AXB1</accession>
<evidence type="ECO:0000256" key="2">
    <source>
        <dbReference type="SAM" id="SignalP"/>
    </source>
</evidence>
<evidence type="ECO:0000313" key="4">
    <source>
        <dbReference type="Proteomes" id="UP001172159"/>
    </source>
</evidence>
<feature type="region of interest" description="Disordered" evidence="1">
    <location>
        <begin position="95"/>
        <end position="115"/>
    </location>
</feature>
<feature type="signal peptide" evidence="2">
    <location>
        <begin position="1"/>
        <end position="19"/>
    </location>
</feature>
<comment type="caution">
    <text evidence="3">The sequence shown here is derived from an EMBL/GenBank/DDBJ whole genome shotgun (WGS) entry which is preliminary data.</text>
</comment>
<feature type="compositionally biased region" description="Polar residues" evidence="1">
    <location>
        <begin position="228"/>
        <end position="246"/>
    </location>
</feature>
<feature type="region of interest" description="Disordered" evidence="1">
    <location>
        <begin position="217"/>
        <end position="246"/>
    </location>
</feature>
<gene>
    <name evidence="3" type="ORF">B0T21DRAFT_372361</name>
</gene>
<keyword evidence="2" id="KW-0732">Signal</keyword>
<name>A0AA40AXB1_9PEZI</name>
<dbReference type="Proteomes" id="UP001172159">
    <property type="component" value="Unassembled WGS sequence"/>
</dbReference>
<dbReference type="AlphaFoldDB" id="A0AA40AXB1"/>
<feature type="chain" id="PRO_5041291577" evidence="2">
    <location>
        <begin position="20"/>
        <end position="246"/>
    </location>
</feature>
<dbReference type="EMBL" id="JAUKTV010000011">
    <property type="protein sequence ID" value="KAK0723731.1"/>
    <property type="molecule type" value="Genomic_DNA"/>
</dbReference>
<sequence>MKFTTAILGLASLVSLAAAQAPVACPTATKTIQNQECNKRCPLSDCAFYSTIRQPCNCPAAIPTATLIAPCAADCPYQGCDIIFRTTSLACPTPTSTPRVTTTTRRTTSTTPTRTSVPIQTTRVITSVVTLPPRITTTSTTSTIPCPTVTRVTTPADCPVIRCPVPTCQVRTTQVVPCNCQPRTVLWVQGCPTACPDGCLTRTETAKHMPFSFHMQTPSSPNPLHINRAQSAENSPTFSIASEQVE</sequence>
<evidence type="ECO:0000256" key="1">
    <source>
        <dbReference type="SAM" id="MobiDB-lite"/>
    </source>
</evidence>
<keyword evidence="4" id="KW-1185">Reference proteome</keyword>